<evidence type="ECO:0000313" key="3">
    <source>
        <dbReference type="Proteomes" id="UP000287866"/>
    </source>
</evidence>
<evidence type="ECO:0000256" key="1">
    <source>
        <dbReference type="SAM" id="Phobius"/>
    </source>
</evidence>
<sequence length="534" mass="54736">MPEPAGADPGAPVPAPPRPGPVALVVVLVSALVAAAARLPATGTALRPDESGYTLVARAWSPTAESPFGRYWVDRPPTLVLAFRLADLVPGGHGIRWFGVVAALLAVLVAGLVGREVLARVRPDATPGRASMVVALTALTAAAFVATPQIDLQLTKGELLALPVLLASVWLVLRAVRTGSVPAALVAGVLAGLAPGLKQSLVGAAVFGLALLLLERLGGRLDTRGLVRLGGAFVAGGATPVVGTLVWALVAGVRLGALWESVVGIRGQAVGVIAGGPLGNVLRRAAELALATVTTGLALVLLALLVHVVRQGRRSSPLARAALVMAVVDGLALLLGGFFRLPYLFAMVPSAVLTVALLLAAAPAGGRVGRLVPPGLVAVVVASAAFSGVGWVRDLGRFERPPVAVMAGRAIGAVSQPGDSLTAVLGNADLQYSSGLPSPYEYLWSLPSRVRDPDLIELAGVLRGPDAPTWVVTVYDIRAVQGARAADDLDAALAGRYVDVGPVCGGRHLWRRADRPRPDPVRDCAGLRRGFGQP</sequence>
<feature type="transmembrane region" description="Helical" evidence="1">
    <location>
        <begin position="371"/>
        <end position="392"/>
    </location>
</feature>
<comment type="caution">
    <text evidence="2">The sequence shown here is derived from an EMBL/GenBank/DDBJ whole genome shotgun (WGS) entry which is preliminary data.</text>
</comment>
<feature type="transmembrane region" description="Helical" evidence="1">
    <location>
        <begin position="321"/>
        <end position="339"/>
    </location>
</feature>
<dbReference type="EMBL" id="SAYU02000065">
    <property type="protein sequence ID" value="NHA69577.1"/>
    <property type="molecule type" value="Genomic_DNA"/>
</dbReference>
<dbReference type="Proteomes" id="UP000287866">
    <property type="component" value="Unassembled WGS sequence"/>
</dbReference>
<organism evidence="2 3">
    <name type="scientific">Phycicoccus flavus</name>
    <dbReference type="NCBI Taxonomy" id="2502783"/>
    <lineage>
        <taxon>Bacteria</taxon>
        <taxon>Bacillati</taxon>
        <taxon>Actinomycetota</taxon>
        <taxon>Actinomycetes</taxon>
        <taxon>Micrococcales</taxon>
        <taxon>Intrasporangiaceae</taxon>
        <taxon>Phycicoccus</taxon>
    </lineage>
</organism>
<feature type="transmembrane region" description="Helical" evidence="1">
    <location>
        <begin position="159"/>
        <end position="176"/>
    </location>
</feature>
<feature type="transmembrane region" description="Helical" evidence="1">
    <location>
        <begin position="126"/>
        <end position="147"/>
    </location>
</feature>
<keyword evidence="1" id="KW-0812">Transmembrane</keyword>
<keyword evidence="3" id="KW-1185">Reference proteome</keyword>
<accession>A0A8T6R6I2</accession>
<feature type="transmembrane region" description="Helical" evidence="1">
    <location>
        <begin position="196"/>
        <end position="214"/>
    </location>
</feature>
<feature type="transmembrane region" description="Helical" evidence="1">
    <location>
        <begin position="226"/>
        <end position="250"/>
    </location>
</feature>
<keyword evidence="1" id="KW-0472">Membrane</keyword>
<feature type="transmembrane region" description="Helical" evidence="1">
    <location>
        <begin position="20"/>
        <end position="39"/>
    </location>
</feature>
<feature type="transmembrane region" description="Helical" evidence="1">
    <location>
        <begin position="288"/>
        <end position="309"/>
    </location>
</feature>
<dbReference type="RefSeq" id="WP_165566857.1">
    <property type="nucleotide sequence ID" value="NZ_SAYU02000065.1"/>
</dbReference>
<feature type="transmembrane region" description="Helical" evidence="1">
    <location>
        <begin position="345"/>
        <end position="364"/>
    </location>
</feature>
<reference evidence="2" key="1">
    <citation type="submission" date="2020-03" db="EMBL/GenBank/DDBJ databases">
        <title>Phycicoccus flavus sp. nov., a novel endophytic actinobacterium isolated from branch of Kandelia candel.</title>
        <authorList>
            <person name="Tuo L."/>
        </authorList>
    </citation>
    <scope>NUCLEOTIDE SEQUENCE</scope>
    <source>
        <strain evidence="2">CMS6Z-2</strain>
    </source>
</reference>
<evidence type="ECO:0000313" key="2">
    <source>
        <dbReference type="EMBL" id="NHA69577.1"/>
    </source>
</evidence>
<dbReference type="AlphaFoldDB" id="A0A8T6R6I2"/>
<protein>
    <submittedName>
        <fullName evidence="2">Uncharacterized protein</fullName>
    </submittedName>
</protein>
<feature type="transmembrane region" description="Helical" evidence="1">
    <location>
        <begin position="94"/>
        <end position="114"/>
    </location>
</feature>
<gene>
    <name evidence="2" type="ORF">EPD83_016160</name>
</gene>
<proteinExistence type="predicted"/>
<keyword evidence="1" id="KW-1133">Transmembrane helix</keyword>
<name>A0A8T6R6I2_9MICO</name>